<keyword evidence="5" id="KW-0238">DNA-binding</keyword>
<dbReference type="Pfam" id="PF03126">
    <property type="entry name" value="Plus-3"/>
    <property type="match status" value="1"/>
</dbReference>
<dbReference type="PANTHER" id="PTHR46695">
    <property type="entry name" value="ZINC FINGER CCCH DOMAIN-CONTAINING PROTEIN 44-RELATED"/>
    <property type="match status" value="1"/>
</dbReference>
<evidence type="ECO:0000256" key="5">
    <source>
        <dbReference type="ARBA" id="ARBA00023125"/>
    </source>
</evidence>
<feature type="compositionally biased region" description="Acidic residues" evidence="7">
    <location>
        <begin position="149"/>
        <end position="197"/>
    </location>
</feature>
<keyword evidence="4" id="KW-0408">Iron</keyword>
<dbReference type="SMART" id="SM00151">
    <property type="entry name" value="SWIB"/>
    <property type="match status" value="1"/>
</dbReference>
<dbReference type="InterPro" id="IPR001965">
    <property type="entry name" value="Znf_PHD"/>
</dbReference>
<dbReference type="InterPro" id="IPR019835">
    <property type="entry name" value="SWIB_domain"/>
</dbReference>
<dbReference type="Gene3D" id="2.60.120.330">
    <property type="entry name" value="B-lactam Antibiotic, Isopenicillin N Synthase, Chain"/>
    <property type="match status" value="1"/>
</dbReference>
<dbReference type="Gramene" id="rna20013">
    <property type="protein sequence ID" value="RHN71341.1"/>
    <property type="gene ID" value="gene20013"/>
</dbReference>
<dbReference type="FunFam" id="3.30.40.10:FF:000303">
    <property type="entry name" value="Zinc finger CCCH domain-containing protein 19"/>
    <property type="match status" value="1"/>
</dbReference>
<evidence type="ECO:0000256" key="2">
    <source>
        <dbReference type="ARBA" id="ARBA00022771"/>
    </source>
</evidence>
<dbReference type="SMART" id="SM00249">
    <property type="entry name" value="PHD"/>
    <property type="match status" value="1"/>
</dbReference>
<dbReference type="InterPro" id="IPR036128">
    <property type="entry name" value="Plus3-like_sf"/>
</dbReference>
<feature type="compositionally biased region" description="Basic and acidic residues" evidence="7">
    <location>
        <begin position="537"/>
        <end position="554"/>
    </location>
</feature>
<reference evidence="12" key="1">
    <citation type="journal article" date="2018" name="Nat. Plants">
        <title>Whole-genome landscape of Medicago truncatula symbiotic genes.</title>
        <authorList>
            <person name="Pecrix Y."/>
            <person name="Gamas P."/>
            <person name="Carrere S."/>
        </authorList>
    </citation>
    <scope>NUCLEOTIDE SEQUENCE</scope>
    <source>
        <tissue evidence="12">Leaves</tissue>
    </source>
</reference>
<dbReference type="Gene3D" id="3.30.40.10">
    <property type="entry name" value="Zinc/RING finger domain, C3HC4 (zinc finger)"/>
    <property type="match status" value="1"/>
</dbReference>
<dbReference type="Pfam" id="PF03171">
    <property type="entry name" value="2OG-FeII_Oxy"/>
    <property type="match status" value="1"/>
</dbReference>
<evidence type="ECO:0000259" key="9">
    <source>
        <dbReference type="PROSITE" id="PS51360"/>
    </source>
</evidence>
<dbReference type="InterPro" id="IPR019787">
    <property type="entry name" value="Znf_PHD-finger"/>
</dbReference>
<dbReference type="Pfam" id="PF02201">
    <property type="entry name" value="SWIB"/>
    <property type="match status" value="1"/>
</dbReference>
<dbReference type="CDD" id="cd15568">
    <property type="entry name" value="PHD5_NSD"/>
    <property type="match status" value="1"/>
</dbReference>
<dbReference type="InterPro" id="IPR044861">
    <property type="entry name" value="IPNS-like_FE2OG_OXY"/>
</dbReference>
<dbReference type="SUPFAM" id="SSF57903">
    <property type="entry name" value="FYVE/PHD zinc finger"/>
    <property type="match status" value="1"/>
</dbReference>
<dbReference type="InterPro" id="IPR026992">
    <property type="entry name" value="DIOX_N"/>
</dbReference>
<dbReference type="SUPFAM" id="SSF159042">
    <property type="entry name" value="Plus3-like"/>
    <property type="match status" value="1"/>
</dbReference>
<evidence type="ECO:0000259" key="10">
    <source>
        <dbReference type="PROSITE" id="PS51471"/>
    </source>
</evidence>
<keyword evidence="2 6" id="KW-0863">Zinc-finger</keyword>
<evidence type="ECO:0000256" key="7">
    <source>
        <dbReference type="SAM" id="MobiDB-lite"/>
    </source>
</evidence>
<dbReference type="InterPro" id="IPR036885">
    <property type="entry name" value="SWIB_MDM2_dom_sf"/>
</dbReference>
<dbReference type="InterPro" id="IPR019786">
    <property type="entry name" value="Zinc_finger_PHD-type_CS"/>
</dbReference>
<proteinExistence type="predicted"/>
<dbReference type="Proteomes" id="UP000265566">
    <property type="component" value="Chromosome 3"/>
</dbReference>
<dbReference type="FunFam" id="2.60.120.330:FF:000018">
    <property type="entry name" value="2-oxoglutarate (2OG) and Fe(II)-dependent oxygenase superfamily protein"/>
    <property type="match status" value="1"/>
</dbReference>
<dbReference type="AlphaFoldDB" id="A0A396J3E1"/>
<comment type="caution">
    <text evidence="12">The sequence shown here is derived from an EMBL/GenBank/DDBJ whole genome shotgun (WGS) entry which is preliminary data.</text>
</comment>
<evidence type="ECO:0000259" key="11">
    <source>
        <dbReference type="PROSITE" id="PS51925"/>
    </source>
</evidence>
<dbReference type="EMBL" id="PSQE01000003">
    <property type="protein sequence ID" value="RHN71341.1"/>
    <property type="molecule type" value="Genomic_DNA"/>
</dbReference>
<dbReference type="InterPro" id="IPR011011">
    <property type="entry name" value="Znf_FYVE_PHD"/>
</dbReference>
<feature type="domain" description="Plus3" evidence="9">
    <location>
        <begin position="579"/>
        <end position="712"/>
    </location>
</feature>
<feature type="compositionally biased region" description="Basic residues" evidence="7">
    <location>
        <begin position="413"/>
        <end position="424"/>
    </location>
</feature>
<feature type="region of interest" description="Disordered" evidence="7">
    <location>
        <begin position="373"/>
        <end position="437"/>
    </location>
</feature>
<keyword evidence="1" id="KW-0479">Metal-binding</keyword>
<dbReference type="GO" id="GO:0008270">
    <property type="term" value="F:zinc ion binding"/>
    <property type="evidence" value="ECO:0007669"/>
    <property type="project" value="UniProtKB-KW"/>
</dbReference>
<evidence type="ECO:0000259" key="8">
    <source>
        <dbReference type="PROSITE" id="PS50016"/>
    </source>
</evidence>
<dbReference type="PROSITE" id="PS51471">
    <property type="entry name" value="FE2OG_OXY"/>
    <property type="match status" value="1"/>
</dbReference>
<feature type="compositionally biased region" description="Pro residues" evidence="7">
    <location>
        <begin position="17"/>
        <end position="26"/>
    </location>
</feature>
<dbReference type="InterPro" id="IPR004343">
    <property type="entry name" value="Plus-3_dom"/>
</dbReference>
<dbReference type="CDD" id="cd10567">
    <property type="entry name" value="SWIB-MDM2_like"/>
    <property type="match status" value="1"/>
</dbReference>
<keyword evidence="3" id="KW-0862">Zinc</keyword>
<evidence type="ECO:0000256" key="3">
    <source>
        <dbReference type="ARBA" id="ARBA00022833"/>
    </source>
</evidence>
<sequence>MNAAEEEEAPPHQQPSDSPPPPPPPSNLSVNADADMHDAVVIGCENNDSAVNSTDEVAVDDAALAEGGEGQLHVMETASYGDGDGMQDDEEIAAEEKGTDVDLEPDNVEEVQVRVDNSDEAPLIGEDDEEKKEEEDEKEIQEGEHPQQNEDDEEQEQEQEDDEEEADPDGDGDVSLPDVEDKEADEETVVEVAEEEPSPSASAGKRKSGNGKNSKSSGRVPSKKKMEEDVCFICFDGGDLVLCDRRGCPKAYHPSCVNRDEAFFQTKGKWNCGWHLCSNCEKNAHYLCYTCTFSLCKGCIKDAVMLCVRGNKGFCETCMRTVMLIEQNEEGNNMAQVDFNDKNSWEYLFKDYYVDLKGKLSLTFDELAQAKNPWKGSGKLPSKEESPDELFDATNDRGSDSDSPYENVDLSRSKKRKPKKRAKSRSKEGKSYSASSTEESSEWASKELLEFVMHMRNGDKSMLPQFDVHALLLEYIKINKLRDPRRKSQIVCDARLQNLFGKPRVGHFEMLKLLESHFLLKEDSQAEDHQGSVVDTEVSHLEGDGDDDTYIKVGKDKKRKSRKKGDERGLQSNIDEYAAIDNHNINLIYLRRNLVEDLLEDTDQFHDSVVGSFVRIRISGSGQKQDLYRLVQVAGTCKTAEPYKVGKKMTDILLEILNLNKTEIVSMDIISNQEFTEMKSNLHITVVDIANLTSPSTAIAQQELQKLQSALDSCGFFMVINHGMTSLFLDKVREVSRQFFELPKEEKQKCARGLGTTDTEGYGNDNYSDLKRNDWADRVYLKVHPEDERNLKLWPQKLNDFRNTTQQYTECVLQLYEVILRAMSKLVNLEEDCFQKECGERAATYMRINYYPPCPKADHVLGLKVHSDPSTITILLQDKEVEGLQVLKDNKWFKVPIVPDTLLINVGDQMEIMSNGIFQSPVHRAVVDSEKERLTVVMTCRPNSEKEVKPIDKLVNESRPVLYKTVKDYAILYPKISPYGRPIDQCKI</sequence>
<dbReference type="GO" id="GO:0003677">
    <property type="term" value="F:DNA binding"/>
    <property type="evidence" value="ECO:0007669"/>
    <property type="project" value="UniProtKB-KW"/>
</dbReference>
<name>A0A396J3E1_MEDTR</name>
<dbReference type="SUPFAM" id="SSF51197">
    <property type="entry name" value="Clavaminate synthase-like"/>
    <property type="match status" value="1"/>
</dbReference>
<dbReference type="FunFam" id="1.10.245.10:FF:000003">
    <property type="entry name" value="Zinc finger CCCH domain-containing protein 19"/>
    <property type="match status" value="1"/>
</dbReference>
<feature type="region of interest" description="Disordered" evidence="7">
    <location>
        <begin position="77"/>
        <end position="221"/>
    </location>
</feature>
<dbReference type="PROSITE" id="PS01359">
    <property type="entry name" value="ZF_PHD_1"/>
    <property type="match status" value="1"/>
</dbReference>
<dbReference type="InterPro" id="IPR013083">
    <property type="entry name" value="Znf_RING/FYVE/PHD"/>
</dbReference>
<evidence type="ECO:0000256" key="4">
    <source>
        <dbReference type="ARBA" id="ARBA00023004"/>
    </source>
</evidence>
<accession>A0A396J3E1</accession>
<dbReference type="PROSITE" id="PS51925">
    <property type="entry name" value="SWIB_MDM2"/>
    <property type="match status" value="1"/>
</dbReference>
<dbReference type="SUPFAM" id="SSF47592">
    <property type="entry name" value="SWIB/MDM2 domain"/>
    <property type="match status" value="1"/>
</dbReference>
<dbReference type="PROSITE" id="PS50016">
    <property type="entry name" value="ZF_PHD_2"/>
    <property type="match status" value="1"/>
</dbReference>
<dbReference type="InterPro" id="IPR005123">
    <property type="entry name" value="Oxoglu/Fe-dep_dioxygenase_dom"/>
</dbReference>
<dbReference type="Gene3D" id="1.10.245.10">
    <property type="entry name" value="SWIB/MDM2 domain"/>
    <property type="match status" value="1"/>
</dbReference>
<feature type="compositionally biased region" description="Acidic residues" evidence="7">
    <location>
        <begin position="125"/>
        <end position="139"/>
    </location>
</feature>
<organism evidence="12">
    <name type="scientific">Medicago truncatula</name>
    <name type="common">Barrel medic</name>
    <name type="synonym">Medicago tribuloides</name>
    <dbReference type="NCBI Taxonomy" id="3880"/>
    <lineage>
        <taxon>Eukaryota</taxon>
        <taxon>Viridiplantae</taxon>
        <taxon>Streptophyta</taxon>
        <taxon>Embryophyta</taxon>
        <taxon>Tracheophyta</taxon>
        <taxon>Spermatophyta</taxon>
        <taxon>Magnoliopsida</taxon>
        <taxon>eudicotyledons</taxon>
        <taxon>Gunneridae</taxon>
        <taxon>Pentapetalae</taxon>
        <taxon>rosids</taxon>
        <taxon>fabids</taxon>
        <taxon>Fabales</taxon>
        <taxon>Fabaceae</taxon>
        <taxon>Papilionoideae</taxon>
        <taxon>50 kb inversion clade</taxon>
        <taxon>NPAAA clade</taxon>
        <taxon>Hologalegina</taxon>
        <taxon>IRL clade</taxon>
        <taxon>Trifolieae</taxon>
        <taxon>Medicago</taxon>
    </lineage>
</organism>
<feature type="compositionally biased region" description="Low complexity" evidence="7">
    <location>
        <begin position="210"/>
        <end position="219"/>
    </location>
</feature>
<evidence type="ECO:0000256" key="6">
    <source>
        <dbReference type="PROSITE-ProRule" id="PRU00146"/>
    </source>
</evidence>
<feature type="domain" description="PHD-type" evidence="8">
    <location>
        <begin position="228"/>
        <end position="294"/>
    </location>
</feature>
<dbReference type="SMART" id="SM00719">
    <property type="entry name" value="Plus3"/>
    <property type="match status" value="1"/>
</dbReference>
<protein>
    <submittedName>
        <fullName evidence="12">Putative chromatin regulator PHD family</fullName>
    </submittedName>
</protein>
<evidence type="ECO:0000256" key="1">
    <source>
        <dbReference type="ARBA" id="ARBA00022723"/>
    </source>
</evidence>
<feature type="domain" description="Fe2OG dioxygenase" evidence="10">
    <location>
        <begin position="842"/>
        <end position="942"/>
    </location>
</feature>
<dbReference type="PANTHER" id="PTHR46695:SF5">
    <property type="entry name" value="RNA POLYMERASE-ASSOCIATED PROTEIN RTF1 HOMOLOG"/>
    <property type="match status" value="1"/>
</dbReference>
<feature type="region of interest" description="Disordered" evidence="7">
    <location>
        <begin position="1"/>
        <end position="35"/>
    </location>
</feature>
<evidence type="ECO:0000313" key="12">
    <source>
        <dbReference type="EMBL" id="RHN71341.1"/>
    </source>
</evidence>
<gene>
    <name evidence="12" type="ORF">MtrunA17_Chr3g0145201</name>
</gene>
<dbReference type="InterPro" id="IPR003121">
    <property type="entry name" value="SWIB_MDM2_domain"/>
</dbReference>
<feature type="domain" description="DM2" evidence="11">
    <location>
        <begin position="437"/>
        <end position="520"/>
    </location>
</feature>
<dbReference type="PROSITE" id="PS51360">
    <property type="entry name" value="PLUS3"/>
    <property type="match status" value="1"/>
</dbReference>
<dbReference type="Pfam" id="PF14226">
    <property type="entry name" value="DIOX_N"/>
    <property type="match status" value="1"/>
</dbReference>
<dbReference type="InterPro" id="IPR027443">
    <property type="entry name" value="IPNS-like_sf"/>
</dbReference>
<feature type="region of interest" description="Disordered" evidence="7">
    <location>
        <begin position="529"/>
        <end position="568"/>
    </location>
</feature>